<dbReference type="STRING" id="45235.A0A2K3QN57"/>
<dbReference type="PANTHER" id="PTHR42861">
    <property type="entry name" value="CALCIUM-TRANSPORTING ATPASE"/>
    <property type="match status" value="1"/>
</dbReference>
<dbReference type="InterPro" id="IPR008250">
    <property type="entry name" value="ATPase_P-typ_transduc_dom_A_sf"/>
</dbReference>
<comment type="caution">
    <text evidence="3">The sequence shown here is derived from an EMBL/GenBank/DDBJ whole genome shotgun (WGS) entry which is preliminary data.</text>
</comment>
<name>A0A2K3QN57_9HYPO</name>
<proteinExistence type="predicted"/>
<dbReference type="GO" id="GO:0006811">
    <property type="term" value="P:monoatomic ion transport"/>
    <property type="evidence" value="ECO:0007669"/>
    <property type="project" value="UniProtKB-ARBA"/>
</dbReference>
<accession>A0A2K3QN57</accession>
<dbReference type="Pfam" id="PF00122">
    <property type="entry name" value="E1-E2_ATPase"/>
    <property type="match status" value="1"/>
</dbReference>
<dbReference type="Gene3D" id="2.70.150.10">
    <property type="entry name" value="Calcium-transporting ATPase, cytoplasmic transduction domain A"/>
    <property type="match status" value="1"/>
</dbReference>
<dbReference type="InterPro" id="IPR004014">
    <property type="entry name" value="ATPase_P-typ_cation-transptr_N"/>
</dbReference>
<evidence type="ECO:0000259" key="2">
    <source>
        <dbReference type="SMART" id="SM00831"/>
    </source>
</evidence>
<dbReference type="Proteomes" id="UP000236621">
    <property type="component" value="Unassembled WGS sequence"/>
</dbReference>
<feature type="domain" description="Cation-transporting P-type ATPase N-terminal" evidence="2">
    <location>
        <begin position="87"/>
        <end position="151"/>
    </location>
</feature>
<dbReference type="SUPFAM" id="SSF81653">
    <property type="entry name" value="Calcium ATPase, transduction domain A"/>
    <property type="match status" value="1"/>
</dbReference>
<dbReference type="SUPFAM" id="SSF81665">
    <property type="entry name" value="Calcium ATPase, transmembrane domain M"/>
    <property type="match status" value="1"/>
</dbReference>
<evidence type="ECO:0000313" key="3">
    <source>
        <dbReference type="EMBL" id="PNY28972.1"/>
    </source>
</evidence>
<evidence type="ECO:0000313" key="4">
    <source>
        <dbReference type="Proteomes" id="UP000236621"/>
    </source>
</evidence>
<protein>
    <submittedName>
        <fullName evidence="3">Sodium transport ATPase 2</fullName>
    </submittedName>
</protein>
<gene>
    <name evidence="3" type="ORF">TCAP_01112</name>
</gene>
<reference evidence="3 4" key="1">
    <citation type="submission" date="2017-08" db="EMBL/GenBank/DDBJ databases">
        <title>Harnessing the power of phylogenomics to disentangle the directionality and signatures of interkingdom host jumping in the parasitic fungal genus Tolypocladium.</title>
        <authorList>
            <person name="Quandt C.A."/>
            <person name="Patterson W."/>
            <person name="Spatafora J.W."/>
        </authorList>
    </citation>
    <scope>NUCLEOTIDE SEQUENCE [LARGE SCALE GENOMIC DNA]</scope>
    <source>
        <strain evidence="3 4">CBS 113982</strain>
    </source>
</reference>
<evidence type="ECO:0000256" key="1">
    <source>
        <dbReference type="SAM" id="MobiDB-lite"/>
    </source>
</evidence>
<keyword evidence="4" id="KW-1185">Reference proteome</keyword>
<dbReference type="AlphaFoldDB" id="A0A2K3QN57"/>
<dbReference type="SMART" id="SM00831">
    <property type="entry name" value="Cation_ATPase_N"/>
    <property type="match status" value="1"/>
</dbReference>
<dbReference type="InterPro" id="IPR023298">
    <property type="entry name" value="ATPase_P-typ_TM_dom_sf"/>
</dbReference>
<dbReference type="EMBL" id="NRSZ01000180">
    <property type="protein sequence ID" value="PNY28972.1"/>
    <property type="molecule type" value="Genomic_DNA"/>
</dbReference>
<organism evidence="3 4">
    <name type="scientific">Tolypocladium capitatum</name>
    <dbReference type="NCBI Taxonomy" id="45235"/>
    <lineage>
        <taxon>Eukaryota</taxon>
        <taxon>Fungi</taxon>
        <taxon>Dikarya</taxon>
        <taxon>Ascomycota</taxon>
        <taxon>Pezizomycotina</taxon>
        <taxon>Sordariomycetes</taxon>
        <taxon>Hypocreomycetidae</taxon>
        <taxon>Hypocreales</taxon>
        <taxon>Ophiocordycipitaceae</taxon>
        <taxon>Tolypocladium</taxon>
    </lineage>
</organism>
<dbReference type="OrthoDB" id="3352408at2759"/>
<sequence>MHDIAAQGQGETSVPSPSPTRRRLPPARQCPSEESVCRILGFGTPTHSLFNHPLSSASPCPALSWLSGMVFINHDVSEQFNVPMTAPAHALKIYHVVEQLKADVEVGLSAKEAERHLEDNGRNELSKQNGVQPVKIFIGQIANALTLAIRNGNNDTVVTAEIVPGDMAELKTGDTIPADICLVEAVDFETNEALLTGESLPVRKEAVPTYDADTCPGDRLNVAYSSSTVTKGRARGVVFATGLYTEIGQIAAALRGKGSRRR</sequence>
<dbReference type="InterPro" id="IPR059000">
    <property type="entry name" value="ATPase_P-type_domA"/>
</dbReference>
<feature type="region of interest" description="Disordered" evidence="1">
    <location>
        <begin position="1"/>
        <end position="29"/>
    </location>
</feature>